<comment type="catalytic activity">
    <reaction evidence="1">
        <text>[protein]-peptidylproline (omega=180) = [protein]-peptidylproline (omega=0)</text>
        <dbReference type="Rhea" id="RHEA:16237"/>
        <dbReference type="Rhea" id="RHEA-COMP:10747"/>
        <dbReference type="Rhea" id="RHEA-COMP:10748"/>
        <dbReference type="ChEBI" id="CHEBI:83833"/>
        <dbReference type="ChEBI" id="CHEBI:83834"/>
        <dbReference type="EC" id="5.2.1.8"/>
    </reaction>
</comment>
<dbReference type="PANTHER" id="PTHR45625">
    <property type="entry name" value="PEPTIDYL-PROLYL CIS-TRANS ISOMERASE-RELATED"/>
    <property type="match status" value="1"/>
</dbReference>
<feature type="region of interest" description="Disordered" evidence="2">
    <location>
        <begin position="189"/>
        <end position="244"/>
    </location>
</feature>
<accession>A0A6A4C5Z0</accession>
<comment type="caution">
    <text evidence="4">The sequence shown here is derived from an EMBL/GenBank/DDBJ whole genome shotgun (WGS) entry which is preliminary data.</text>
</comment>
<dbReference type="InterPro" id="IPR020892">
    <property type="entry name" value="Cyclophilin-type_PPIase_CS"/>
</dbReference>
<dbReference type="EMBL" id="QXGE01002166">
    <property type="protein sequence ID" value="KAE9284298.1"/>
    <property type="molecule type" value="Genomic_DNA"/>
</dbReference>
<dbReference type="FunFam" id="2.40.100.10:FF:000100">
    <property type="entry name" value="Peptidyl-prolyl cis-trans isomerase"/>
    <property type="match status" value="1"/>
</dbReference>
<dbReference type="CDD" id="cd01928">
    <property type="entry name" value="Cyclophilin_PPIL3_like"/>
    <property type="match status" value="1"/>
</dbReference>
<dbReference type="InterPro" id="IPR002130">
    <property type="entry name" value="Cyclophilin-type_PPIase_dom"/>
</dbReference>
<dbReference type="Proteomes" id="UP000437068">
    <property type="component" value="Unassembled WGS sequence"/>
</dbReference>
<dbReference type="InterPro" id="IPR029000">
    <property type="entry name" value="Cyclophilin-like_dom_sf"/>
</dbReference>
<dbReference type="GO" id="GO:0071013">
    <property type="term" value="C:catalytic step 2 spliceosome"/>
    <property type="evidence" value="ECO:0007669"/>
    <property type="project" value="TreeGrafter"/>
</dbReference>
<sequence length="472" mass="51945">MRIQMKSKRAVVMIHNRLWIESKGSSTLTVLRETIQNLRAEAISWSHLKSEVERCLEIYKTRQGDAVDLSNVFTRAWNNLKSRTGDISLQRQSNYFCGTRLHHWNFVVGKVEIGSGSHEEKREAFRLAAVSAAEFLLRLDDGQNERRWRPNCNESDSSESSDDCEFMFVRSTGSGPIAADALINLSDSSSENAIETEPSPSTSTPPREDSVDAENIEMFSQDQSVTAATSFDRDSDGEAMSSAGAQSCNLVSASAVTSDESPPVMARVTMAPATRSCRLCEIIRMRKPDSAGCRQCQMAKDYQDLTSPPSTMSVTLHTTLGDIKIEVCCDTAPRTAENFLALCASGSYDGTKFHRNMKGFMVQGGDPTGTGKGGQSIWGGAIDDEFHPQNRHNCRGIVSMANSGPNTNKQQFFIAYAKQPHLNNVYTVFGKVIDGMDTLDAMEKTPVDAKNRPLKEIVIKSVTIHANPIADM</sequence>
<gene>
    <name evidence="4" type="ORF">PF001_g22456</name>
</gene>
<organism evidence="4 5">
    <name type="scientific">Phytophthora fragariae</name>
    <dbReference type="NCBI Taxonomy" id="53985"/>
    <lineage>
        <taxon>Eukaryota</taxon>
        <taxon>Sar</taxon>
        <taxon>Stramenopiles</taxon>
        <taxon>Oomycota</taxon>
        <taxon>Peronosporomycetes</taxon>
        <taxon>Peronosporales</taxon>
        <taxon>Peronosporaceae</taxon>
        <taxon>Phytophthora</taxon>
    </lineage>
</organism>
<reference evidence="4 5" key="1">
    <citation type="submission" date="2018-08" db="EMBL/GenBank/DDBJ databases">
        <title>Genomic investigation of the strawberry pathogen Phytophthora fragariae indicates pathogenicity is determined by transcriptional variation in three key races.</title>
        <authorList>
            <person name="Adams T.M."/>
            <person name="Armitage A.D."/>
            <person name="Sobczyk M.K."/>
            <person name="Bates H.J."/>
            <person name="Dunwell J.M."/>
            <person name="Nellist C.F."/>
            <person name="Harrison R.J."/>
        </authorList>
    </citation>
    <scope>NUCLEOTIDE SEQUENCE [LARGE SCALE GENOMIC DNA]</scope>
    <source>
        <strain evidence="4 5">A4</strain>
    </source>
</reference>
<feature type="compositionally biased region" description="Low complexity" evidence="2">
    <location>
        <begin position="195"/>
        <end position="205"/>
    </location>
</feature>
<dbReference type="SUPFAM" id="SSF50891">
    <property type="entry name" value="Cyclophilin-like"/>
    <property type="match status" value="1"/>
</dbReference>
<dbReference type="GO" id="GO:0006457">
    <property type="term" value="P:protein folding"/>
    <property type="evidence" value="ECO:0007669"/>
    <property type="project" value="InterPro"/>
</dbReference>
<feature type="domain" description="PPIase cyclophilin-type" evidence="3">
    <location>
        <begin position="317"/>
        <end position="464"/>
    </location>
</feature>
<dbReference type="PROSITE" id="PS00170">
    <property type="entry name" value="CSA_PPIASE_1"/>
    <property type="match status" value="1"/>
</dbReference>
<name>A0A6A4C5Z0_9STRA</name>
<dbReference type="Pfam" id="PF00160">
    <property type="entry name" value="Pro_isomerase"/>
    <property type="match status" value="1"/>
</dbReference>
<dbReference type="AlphaFoldDB" id="A0A6A4C5Z0"/>
<dbReference type="PRINTS" id="PR00153">
    <property type="entry name" value="CSAPPISMRASE"/>
</dbReference>
<protein>
    <recommendedName>
        <fullName evidence="3">PPIase cyclophilin-type domain-containing protein</fullName>
    </recommendedName>
</protein>
<evidence type="ECO:0000313" key="4">
    <source>
        <dbReference type="EMBL" id="KAE9284298.1"/>
    </source>
</evidence>
<dbReference type="PANTHER" id="PTHR45625:SF2">
    <property type="entry name" value="PEPTIDYL-PROLYL CIS-TRANS ISOMERASE-LIKE 3"/>
    <property type="match status" value="1"/>
</dbReference>
<evidence type="ECO:0000259" key="3">
    <source>
        <dbReference type="PROSITE" id="PS50072"/>
    </source>
</evidence>
<feature type="compositionally biased region" description="Polar residues" evidence="2">
    <location>
        <begin position="218"/>
        <end position="229"/>
    </location>
</feature>
<dbReference type="GO" id="GO:0003755">
    <property type="term" value="F:peptidyl-prolyl cis-trans isomerase activity"/>
    <property type="evidence" value="ECO:0007669"/>
    <property type="project" value="UniProtKB-EC"/>
</dbReference>
<evidence type="ECO:0000313" key="5">
    <source>
        <dbReference type="Proteomes" id="UP000437068"/>
    </source>
</evidence>
<evidence type="ECO:0000256" key="1">
    <source>
        <dbReference type="ARBA" id="ARBA00000971"/>
    </source>
</evidence>
<dbReference type="InterPro" id="IPR044666">
    <property type="entry name" value="Cyclophilin_A-like"/>
</dbReference>
<dbReference type="PROSITE" id="PS50072">
    <property type="entry name" value="CSA_PPIASE_2"/>
    <property type="match status" value="1"/>
</dbReference>
<evidence type="ECO:0000256" key="2">
    <source>
        <dbReference type="SAM" id="MobiDB-lite"/>
    </source>
</evidence>
<dbReference type="Gene3D" id="2.40.100.10">
    <property type="entry name" value="Cyclophilin-like"/>
    <property type="match status" value="1"/>
</dbReference>
<proteinExistence type="predicted"/>